<dbReference type="Pfam" id="PF02566">
    <property type="entry name" value="OsmC"/>
    <property type="match status" value="1"/>
</dbReference>
<dbReference type="Pfam" id="PF12146">
    <property type="entry name" value="Hydrolase_4"/>
    <property type="match status" value="1"/>
</dbReference>
<evidence type="ECO:0000313" key="3">
    <source>
        <dbReference type="Proteomes" id="UP000705379"/>
    </source>
</evidence>
<dbReference type="PANTHER" id="PTHR39624">
    <property type="entry name" value="PROTEIN INVOLVED IN RIMO-MEDIATED BETA-METHYLTHIOLATION OF RIBOSOMAL PROTEIN S12 YCAO"/>
    <property type="match status" value="1"/>
</dbReference>
<dbReference type="SUPFAM" id="SSF53474">
    <property type="entry name" value="alpha/beta-Hydrolases"/>
    <property type="match status" value="1"/>
</dbReference>
<comment type="caution">
    <text evidence="2">The sequence shown here is derived from an EMBL/GenBank/DDBJ whole genome shotgun (WGS) entry which is preliminary data.</text>
</comment>
<sequence>MANRARKLEFEGARGVKLAARLDMPTGDVRAFALFAHCFTCSKDIAAARHIAEALIAEGIGVLRFDFTGLGASGGDFASTDFSSNVEDLKHAATFLSEHYQAPQLLIGHSLGGAAVLTAAGDLPEVRAVATIGAPSDVGHVLKNFEGSLDAIQRDGEGKVMLAGREFTIRREFVEDATGQVLTRKIEKLGKALLVLHAPLDETVGIDNATEIFVAAKHPKSFVSLDHADHLLTREGDAAYAARVISAWASRYLDPLPQAAAHEAAEGVEVAETGLGKFQVAVTSGAHRLIADEPTGVGGLDSGPSPYDLLSSALGACTVMTLRMYADRKGLPVERISTTVVHGKVHAADCEDCSEAHRGQSGRIDRFERRISVEGDLAPETRERLLEIADKCPVHKTLEAGAAIVTKAVDP</sequence>
<reference evidence="2" key="1">
    <citation type="submission" date="2018-08" db="EMBL/GenBank/DDBJ databases">
        <authorList>
            <person name="Jin W."/>
            <person name="Wang H."/>
            <person name="Yang Y."/>
            <person name="Li M."/>
            <person name="Liu J."/>
        </authorList>
    </citation>
    <scope>NUCLEOTIDE SEQUENCE</scope>
    <source>
        <strain evidence="2">AESS21</strain>
    </source>
</reference>
<protein>
    <submittedName>
        <fullName evidence="2">OsmC family protein</fullName>
    </submittedName>
</protein>
<dbReference type="RefSeq" id="WP_213214530.1">
    <property type="nucleotide sequence ID" value="NZ_QTKU01000001.1"/>
</dbReference>
<accession>A0A944GRR7</accession>
<dbReference type="FunFam" id="3.40.50.1820:FF:000487">
    <property type="entry name" value="Dienelactone hydrolase"/>
    <property type="match status" value="1"/>
</dbReference>
<dbReference type="PANTHER" id="PTHR39624:SF2">
    <property type="entry name" value="OSMC-LIKE PROTEIN"/>
    <property type="match status" value="1"/>
</dbReference>
<dbReference type="InterPro" id="IPR029058">
    <property type="entry name" value="AB_hydrolase_fold"/>
</dbReference>
<reference evidence="2" key="2">
    <citation type="journal article" date="2021" name="Microorganisms">
        <title>Bacterial Dimethylsulfoniopropionate Biosynthesis in the East China Sea.</title>
        <authorList>
            <person name="Liu J."/>
            <person name="Zhang Y."/>
            <person name="Liu J."/>
            <person name="Zhong H."/>
            <person name="Williams B.T."/>
            <person name="Zheng Y."/>
            <person name="Curson A.R.J."/>
            <person name="Sun C."/>
            <person name="Sun H."/>
            <person name="Song D."/>
            <person name="Wagner Mackenzie B."/>
            <person name="Bermejo Martinez A."/>
            <person name="Todd J.D."/>
            <person name="Zhang X.H."/>
        </authorList>
    </citation>
    <scope>NUCLEOTIDE SEQUENCE</scope>
    <source>
        <strain evidence="2">AESS21</strain>
    </source>
</reference>
<dbReference type="InterPro" id="IPR022742">
    <property type="entry name" value="Hydrolase_4"/>
</dbReference>
<feature type="domain" description="Serine aminopeptidase S33" evidence="1">
    <location>
        <begin position="47"/>
        <end position="134"/>
    </location>
</feature>
<dbReference type="InterPro" id="IPR003718">
    <property type="entry name" value="OsmC/Ohr_fam"/>
</dbReference>
<dbReference type="EMBL" id="QTKU01000001">
    <property type="protein sequence ID" value="MBS8258771.1"/>
    <property type="molecule type" value="Genomic_DNA"/>
</dbReference>
<dbReference type="AlphaFoldDB" id="A0A944GRR7"/>
<evidence type="ECO:0000313" key="2">
    <source>
        <dbReference type="EMBL" id="MBS8258771.1"/>
    </source>
</evidence>
<dbReference type="Gene3D" id="3.40.50.1820">
    <property type="entry name" value="alpha/beta hydrolase"/>
    <property type="match status" value="1"/>
</dbReference>
<gene>
    <name evidence="2" type="ORF">DYI23_00950</name>
</gene>
<evidence type="ECO:0000259" key="1">
    <source>
        <dbReference type="Pfam" id="PF12146"/>
    </source>
</evidence>
<dbReference type="Gene3D" id="3.30.300.20">
    <property type="match status" value="1"/>
</dbReference>
<name>A0A944GRR7_9HYPH</name>
<dbReference type="InterPro" id="IPR036102">
    <property type="entry name" value="OsmC/Ohrsf"/>
</dbReference>
<organism evidence="2 3">
    <name type="scientific">Roseibium polysiphoniae</name>
    <dbReference type="NCBI Taxonomy" id="2571221"/>
    <lineage>
        <taxon>Bacteria</taxon>
        <taxon>Pseudomonadati</taxon>
        <taxon>Pseudomonadota</taxon>
        <taxon>Alphaproteobacteria</taxon>
        <taxon>Hyphomicrobiales</taxon>
        <taxon>Stappiaceae</taxon>
        <taxon>Roseibium</taxon>
    </lineage>
</organism>
<dbReference type="InterPro" id="IPR015946">
    <property type="entry name" value="KH_dom-like_a/b"/>
</dbReference>
<proteinExistence type="predicted"/>
<dbReference type="Proteomes" id="UP000705379">
    <property type="component" value="Unassembled WGS sequence"/>
</dbReference>
<dbReference type="SUPFAM" id="SSF82784">
    <property type="entry name" value="OsmC-like"/>
    <property type="match status" value="1"/>
</dbReference>